<gene>
    <name evidence="2" type="ORF">Acy02nite_89190</name>
</gene>
<accession>A0A919IWG1</accession>
<reference evidence="2" key="1">
    <citation type="submission" date="2021-01" db="EMBL/GenBank/DDBJ databases">
        <title>Whole genome shotgun sequence of Actinoplanes cyaneus NBRC 14990.</title>
        <authorList>
            <person name="Komaki H."/>
            <person name="Tamura T."/>
        </authorList>
    </citation>
    <scope>NUCLEOTIDE SEQUENCE</scope>
    <source>
        <strain evidence="2">NBRC 14990</strain>
    </source>
</reference>
<dbReference type="AlphaFoldDB" id="A0A919IWG1"/>
<sequence length="134" mass="14819">MTAAAGLARGQRQISAERATTPHTAVVSESDHVYLRLFAEAPTARSAELASSLVRCLADYGAVRVHESGSYWKIPEYLEFNVDLMATGSTSACIDRLRALEPEGWSDEIWNHQPDGPAFLLAEIRWAWLTTVNE</sequence>
<name>A0A919IWG1_9ACTN</name>
<evidence type="ECO:0000256" key="1">
    <source>
        <dbReference type="SAM" id="MobiDB-lite"/>
    </source>
</evidence>
<feature type="region of interest" description="Disordered" evidence="1">
    <location>
        <begin position="1"/>
        <end position="22"/>
    </location>
</feature>
<dbReference type="EMBL" id="BOMH01000094">
    <property type="protein sequence ID" value="GID71038.1"/>
    <property type="molecule type" value="Genomic_DNA"/>
</dbReference>
<evidence type="ECO:0000313" key="2">
    <source>
        <dbReference type="EMBL" id="GID71038.1"/>
    </source>
</evidence>
<keyword evidence="3" id="KW-1185">Reference proteome</keyword>
<comment type="caution">
    <text evidence="2">The sequence shown here is derived from an EMBL/GenBank/DDBJ whole genome shotgun (WGS) entry which is preliminary data.</text>
</comment>
<evidence type="ECO:0000313" key="3">
    <source>
        <dbReference type="Proteomes" id="UP000619479"/>
    </source>
</evidence>
<protein>
    <submittedName>
        <fullName evidence="2">Uncharacterized protein</fullName>
    </submittedName>
</protein>
<dbReference type="Proteomes" id="UP000619479">
    <property type="component" value="Unassembled WGS sequence"/>
</dbReference>
<proteinExistence type="predicted"/>
<organism evidence="2 3">
    <name type="scientific">Actinoplanes cyaneus</name>
    <dbReference type="NCBI Taxonomy" id="52696"/>
    <lineage>
        <taxon>Bacteria</taxon>
        <taxon>Bacillati</taxon>
        <taxon>Actinomycetota</taxon>
        <taxon>Actinomycetes</taxon>
        <taxon>Micromonosporales</taxon>
        <taxon>Micromonosporaceae</taxon>
        <taxon>Actinoplanes</taxon>
    </lineage>
</organism>